<keyword evidence="10 15" id="KW-0067">ATP-binding</keyword>
<dbReference type="Proteomes" id="UP000253805">
    <property type="component" value="Unassembled WGS sequence"/>
</dbReference>
<keyword evidence="13 15" id="KW-0811">Translocation</keyword>
<dbReference type="EC" id="7.4.2.8" evidence="15"/>
<dbReference type="Pfam" id="PF01043">
    <property type="entry name" value="SecA_PP_bind"/>
    <property type="match status" value="1"/>
</dbReference>
<dbReference type="InterPro" id="IPR011115">
    <property type="entry name" value="SecA_DEAD"/>
</dbReference>
<dbReference type="NCBIfam" id="NF009538">
    <property type="entry name" value="PRK12904.1"/>
    <property type="match status" value="1"/>
</dbReference>
<keyword evidence="4 15" id="KW-0813">Transport</keyword>
<dbReference type="PROSITE" id="PS01312">
    <property type="entry name" value="SECA"/>
    <property type="match status" value="1"/>
</dbReference>
<dbReference type="FunFam" id="3.40.50.300:FF:000334">
    <property type="entry name" value="Protein translocase subunit SecA"/>
    <property type="match status" value="1"/>
</dbReference>
<feature type="binding site" evidence="15">
    <location>
        <begin position="103"/>
        <end position="107"/>
    </location>
    <ligand>
        <name>ATP</name>
        <dbReference type="ChEBI" id="CHEBI:30616"/>
    </ligand>
</feature>
<evidence type="ECO:0000256" key="3">
    <source>
        <dbReference type="ARBA" id="ARBA00007650"/>
    </source>
</evidence>
<sequence length="943" mass="104381">MGFLSKLLTMGEGKQLKRYQAKVDKINALEPEFQALSDEELAAKTQEFRERYAAGESLDDLLPEAFAAVREASVRTIGLRHFDVQLIGGMALNEGQIAEMKTGEGKTLVSTLAGYLNAIPGHNVHIVTVNDYLARRDCEWMGQIYRFLGMKTGLIQNGMPPAAKKPAYEADVTYGTNSEFGFDYLRDNMVTRGSSRVQRGHHFAIVDEVDSILIDEARTPLIISGAGTQAADTYKKFARVMPGLKEGVDFDMDEAKRTINATESGLEKIEVMLGIENIYADPSGQLANHLQQALKAQFLFHRDVDYVVMDGEVKIVDEFTGRIMEGRRYSEGLHQALEAKEHVLVREENQTLATITLQNYFRLYDKLSGMTGTAMTEDAEFRQIYKLPVMAIPPNKPVIRVDENDLVYRTIDGKFNAVADDIAARHAKGQPCLIGTVSIENSEKLSRLLDKRGIKHETLNAKHHEREAHIVAQAGRLGAVTIATNMAGRGTDIRLGGEPDMLAEDLLRERGFDVEAQEGDEEARGPIPSAADRADALTRAREICDAEQEQVLAAGGLCVIGTERHESRRIDNQLRGRSGRQGDPGVTQFYLSLEDDLMRLFGGSKMDSIAHMMEKTNQEDDMPIQAGMVSKSIESAQRQVESMHFAARKNVLEYDDVMNLQRKAIYEERNAILDGKSMTERIPGIIRDAVDAIVGECCPGNSASDDWDVRAIDLWAANMTGCNDFSVAKVDHEDEAENVAEALNDFLTWIYEQKSEQLGHDLMENLSAQVMLRIIDTRWMAHLQEMDYLKTGIGLRAFGQRDPLVEYKNEAYNAFQNLTSSMYDDYLRTLLRLEIAAKPAAEGAPAGAGRPAPAALAEQEDPLARKMSYSAPEQALEESSIRGRHAAAARAASGVPAAPPRPAAGKPQTYVKDKEDPYANVGRNDPCPCGSGKKFKKCHGQNL</sequence>
<dbReference type="GO" id="GO:0017038">
    <property type="term" value="P:protein import"/>
    <property type="evidence" value="ECO:0007669"/>
    <property type="project" value="InterPro"/>
</dbReference>
<feature type="region of interest" description="Disordered" evidence="17">
    <location>
        <begin position="869"/>
        <end position="943"/>
    </location>
</feature>
<reference evidence="20 21" key="1">
    <citation type="journal article" date="2018" name="Elife">
        <title>Discovery and characterization of a prevalent human gut bacterial enzyme sufficient for the inactivation of a family of plant toxins.</title>
        <authorList>
            <person name="Koppel N."/>
            <person name="Bisanz J.E."/>
            <person name="Pandelia M.E."/>
            <person name="Turnbaugh P.J."/>
            <person name="Balskus E.P."/>
        </authorList>
    </citation>
    <scope>NUCLEOTIDE SEQUENCE [LARGE SCALE GENOMIC DNA]</scope>
    <source>
        <strain evidence="20 21">OB21 GAM 11</strain>
    </source>
</reference>
<comment type="function">
    <text evidence="15">Part of the Sec protein translocase complex. Interacts with the SecYEG preprotein conducting channel. Has a central role in coupling the hydrolysis of ATP to the transfer of proteins into and across the cell membrane, serving as an ATP-driven molecular motor driving the stepwise translocation of polypeptide chains across the membrane.</text>
</comment>
<dbReference type="InterPro" id="IPR020937">
    <property type="entry name" value="SecA_CS"/>
</dbReference>
<evidence type="ECO:0000256" key="15">
    <source>
        <dbReference type="HAMAP-Rule" id="MF_01382"/>
    </source>
</evidence>
<comment type="subcellular location">
    <subcellularLocation>
        <location evidence="15">Cell membrane</location>
        <topology evidence="15">Peripheral membrane protein</topology>
        <orientation evidence="15">Cytoplasmic side</orientation>
    </subcellularLocation>
    <subcellularLocation>
        <location evidence="15">Cytoplasm</location>
    </subcellularLocation>
    <subcellularLocation>
        <location evidence="2">Membrane</location>
        <topology evidence="2">Peripheral membrane protein</topology>
    </subcellularLocation>
    <text evidence="15">Distribution is 50-50.</text>
</comment>
<dbReference type="SUPFAM" id="SSF81886">
    <property type="entry name" value="Helical scaffold and wing domains of SecA"/>
    <property type="match status" value="1"/>
</dbReference>
<dbReference type="Gene3D" id="3.40.50.300">
    <property type="entry name" value="P-loop containing nucleotide triphosphate hydrolases"/>
    <property type="match status" value="2"/>
</dbReference>
<comment type="catalytic activity">
    <reaction evidence="15">
        <text>ATP + H2O + cellular proteinSide 1 = ADP + phosphate + cellular proteinSide 2.</text>
        <dbReference type="EC" id="7.4.2.8"/>
    </reaction>
</comment>
<keyword evidence="14 15" id="KW-0472">Membrane</keyword>
<dbReference type="SUPFAM" id="SSF81767">
    <property type="entry name" value="Pre-protein crosslinking domain of SecA"/>
    <property type="match status" value="1"/>
</dbReference>
<dbReference type="PANTHER" id="PTHR30612:SF0">
    <property type="entry name" value="CHLOROPLAST PROTEIN-TRANSPORTING ATPASE"/>
    <property type="match status" value="1"/>
</dbReference>
<dbReference type="PROSITE" id="PS51196">
    <property type="entry name" value="SECA_MOTOR_DEAD"/>
    <property type="match status" value="1"/>
</dbReference>
<name>A0A369P385_9ACTN</name>
<dbReference type="InterPro" id="IPR004027">
    <property type="entry name" value="SEC_C_motif"/>
</dbReference>
<dbReference type="InterPro" id="IPR000185">
    <property type="entry name" value="SecA"/>
</dbReference>
<keyword evidence="6 15" id="KW-0963">Cytoplasm</keyword>
<dbReference type="FunFam" id="3.90.1440.10:FF:000002">
    <property type="entry name" value="Protein translocase subunit SecA"/>
    <property type="match status" value="1"/>
</dbReference>
<evidence type="ECO:0000256" key="1">
    <source>
        <dbReference type="ARBA" id="ARBA00001947"/>
    </source>
</evidence>
<dbReference type="PANTHER" id="PTHR30612">
    <property type="entry name" value="SECA INNER MEMBRANE COMPONENT OF SEC PROTEIN SECRETION SYSTEM"/>
    <property type="match status" value="1"/>
</dbReference>
<evidence type="ECO:0000256" key="11">
    <source>
        <dbReference type="ARBA" id="ARBA00022927"/>
    </source>
</evidence>
<dbReference type="GO" id="GO:0006605">
    <property type="term" value="P:protein targeting"/>
    <property type="evidence" value="ECO:0007669"/>
    <property type="project" value="UniProtKB-UniRule"/>
</dbReference>
<dbReference type="PRINTS" id="PR00906">
    <property type="entry name" value="SECA"/>
</dbReference>
<organism evidence="20 21">
    <name type="scientific">Adlercreutzia equolifaciens subsp. celatus</name>
    <dbReference type="NCBI Taxonomy" id="394340"/>
    <lineage>
        <taxon>Bacteria</taxon>
        <taxon>Bacillati</taxon>
        <taxon>Actinomycetota</taxon>
        <taxon>Coriobacteriia</taxon>
        <taxon>Eggerthellales</taxon>
        <taxon>Eggerthellaceae</taxon>
        <taxon>Adlercreutzia</taxon>
    </lineage>
</organism>
<keyword evidence="9" id="KW-0862">Zinc</keyword>
<dbReference type="Gene3D" id="1.10.3060.10">
    <property type="entry name" value="Helical scaffold and wing domains of SecA"/>
    <property type="match status" value="1"/>
</dbReference>
<evidence type="ECO:0000313" key="21">
    <source>
        <dbReference type="Proteomes" id="UP000253805"/>
    </source>
</evidence>
<accession>A0A369P385</accession>
<dbReference type="CDD" id="cd17928">
    <property type="entry name" value="DEXDc_SecA"/>
    <property type="match status" value="1"/>
</dbReference>
<dbReference type="SUPFAM" id="SSF52540">
    <property type="entry name" value="P-loop containing nucleoside triphosphate hydrolases"/>
    <property type="match status" value="2"/>
</dbReference>
<evidence type="ECO:0000256" key="8">
    <source>
        <dbReference type="ARBA" id="ARBA00022741"/>
    </source>
</evidence>
<dbReference type="InterPro" id="IPR011116">
    <property type="entry name" value="SecA_Wing/Scaffold"/>
</dbReference>
<dbReference type="SMART" id="SM00958">
    <property type="entry name" value="SecA_PP_bind"/>
    <property type="match status" value="1"/>
</dbReference>
<dbReference type="InterPro" id="IPR014001">
    <property type="entry name" value="Helicase_ATP-bd"/>
</dbReference>
<feature type="compositionally biased region" description="Basic residues" evidence="17">
    <location>
        <begin position="933"/>
        <end position="943"/>
    </location>
</feature>
<dbReference type="HAMAP" id="MF_01382">
    <property type="entry name" value="SecA"/>
    <property type="match status" value="1"/>
</dbReference>
<feature type="domain" description="SecA family profile" evidence="19">
    <location>
        <begin position="1"/>
        <end position="622"/>
    </location>
</feature>
<evidence type="ECO:0000256" key="6">
    <source>
        <dbReference type="ARBA" id="ARBA00022490"/>
    </source>
</evidence>
<dbReference type="InterPro" id="IPR044722">
    <property type="entry name" value="SecA_SF2_C"/>
</dbReference>
<keyword evidence="12 15" id="KW-1278">Translocase</keyword>
<dbReference type="GO" id="GO:0065002">
    <property type="term" value="P:intracellular protein transmembrane transport"/>
    <property type="evidence" value="ECO:0007669"/>
    <property type="project" value="UniProtKB-UniRule"/>
</dbReference>
<feature type="binding site" evidence="15">
    <location>
        <position position="492"/>
    </location>
    <ligand>
        <name>ATP</name>
        <dbReference type="ChEBI" id="CHEBI:30616"/>
    </ligand>
</feature>
<evidence type="ECO:0000256" key="16">
    <source>
        <dbReference type="RuleBase" id="RU003874"/>
    </source>
</evidence>
<dbReference type="InterPro" id="IPR027417">
    <property type="entry name" value="P-loop_NTPase"/>
</dbReference>
<dbReference type="GO" id="GO:0031522">
    <property type="term" value="C:cell envelope Sec protein transport complex"/>
    <property type="evidence" value="ECO:0007669"/>
    <property type="project" value="TreeGrafter"/>
</dbReference>
<dbReference type="GO" id="GO:0043952">
    <property type="term" value="P:protein transport by the Sec complex"/>
    <property type="evidence" value="ECO:0007669"/>
    <property type="project" value="UniProtKB-ARBA"/>
</dbReference>
<evidence type="ECO:0000256" key="10">
    <source>
        <dbReference type="ARBA" id="ARBA00022840"/>
    </source>
</evidence>
<proteinExistence type="inferred from homology"/>
<dbReference type="RefSeq" id="WP_114548752.1">
    <property type="nucleotide sequence ID" value="NZ_DBFWAD010000069.1"/>
</dbReference>
<gene>
    <name evidence="15" type="primary">secA</name>
    <name evidence="20" type="ORF">C1850_04495</name>
</gene>
<dbReference type="GO" id="GO:0008564">
    <property type="term" value="F:protein-exporting ATPase activity"/>
    <property type="evidence" value="ECO:0007669"/>
    <property type="project" value="UniProtKB-EC"/>
</dbReference>
<dbReference type="PROSITE" id="PS51192">
    <property type="entry name" value="HELICASE_ATP_BIND_1"/>
    <property type="match status" value="1"/>
</dbReference>
<dbReference type="GO" id="GO:0005524">
    <property type="term" value="F:ATP binding"/>
    <property type="evidence" value="ECO:0007669"/>
    <property type="project" value="UniProtKB-UniRule"/>
</dbReference>
<keyword evidence="5 15" id="KW-1003">Cell membrane</keyword>
<evidence type="ECO:0000313" key="20">
    <source>
        <dbReference type="EMBL" id="RDC45599.1"/>
    </source>
</evidence>
<comment type="subunit">
    <text evidence="15">Monomer and homodimer. Part of the essential Sec protein translocation apparatus which comprises SecA, SecYEG and auxiliary proteins SecDF. Other proteins may also be involved.</text>
</comment>
<evidence type="ECO:0000259" key="19">
    <source>
        <dbReference type="PROSITE" id="PS51196"/>
    </source>
</evidence>
<evidence type="ECO:0000256" key="17">
    <source>
        <dbReference type="SAM" id="MobiDB-lite"/>
    </source>
</evidence>
<keyword evidence="8 15" id="KW-0547">Nucleotide-binding</keyword>
<feature type="binding site" evidence="15">
    <location>
        <position position="85"/>
    </location>
    <ligand>
        <name>ATP</name>
        <dbReference type="ChEBI" id="CHEBI:30616"/>
    </ligand>
</feature>
<dbReference type="FunFam" id="3.40.50.300:FF:000113">
    <property type="entry name" value="Preprotein translocase subunit SecA"/>
    <property type="match status" value="1"/>
</dbReference>
<dbReference type="GO" id="GO:0005886">
    <property type="term" value="C:plasma membrane"/>
    <property type="evidence" value="ECO:0007669"/>
    <property type="project" value="UniProtKB-SubCell"/>
</dbReference>
<evidence type="ECO:0000256" key="13">
    <source>
        <dbReference type="ARBA" id="ARBA00023010"/>
    </source>
</evidence>
<dbReference type="Gene3D" id="3.90.1440.10">
    <property type="entry name" value="SecA, preprotein cross-linking domain"/>
    <property type="match status" value="1"/>
</dbReference>
<comment type="similarity">
    <text evidence="3 15 16">Belongs to the SecA family.</text>
</comment>
<dbReference type="GO" id="GO:0005829">
    <property type="term" value="C:cytosol"/>
    <property type="evidence" value="ECO:0007669"/>
    <property type="project" value="TreeGrafter"/>
</dbReference>
<dbReference type="InterPro" id="IPR036670">
    <property type="entry name" value="SecA_X-link_sf"/>
</dbReference>
<dbReference type="GO" id="GO:0046872">
    <property type="term" value="F:metal ion binding"/>
    <property type="evidence" value="ECO:0007669"/>
    <property type="project" value="UniProtKB-KW"/>
</dbReference>
<dbReference type="InterPro" id="IPR036266">
    <property type="entry name" value="SecA_Wing/Scaffold_sf"/>
</dbReference>
<dbReference type="EMBL" id="PPUT01000008">
    <property type="protein sequence ID" value="RDC45599.1"/>
    <property type="molecule type" value="Genomic_DNA"/>
</dbReference>
<dbReference type="SMART" id="SM00957">
    <property type="entry name" value="SecA_DEAD"/>
    <property type="match status" value="1"/>
</dbReference>
<evidence type="ECO:0000256" key="5">
    <source>
        <dbReference type="ARBA" id="ARBA00022475"/>
    </source>
</evidence>
<dbReference type="Gene3D" id="3.10.450.50">
    <property type="match status" value="1"/>
</dbReference>
<dbReference type="NCBIfam" id="TIGR00963">
    <property type="entry name" value="secA"/>
    <property type="match status" value="1"/>
</dbReference>
<comment type="caution">
    <text evidence="20">The sequence shown here is derived from an EMBL/GenBank/DDBJ whole genome shotgun (WGS) entry which is preliminary data.</text>
</comment>
<evidence type="ECO:0000256" key="14">
    <source>
        <dbReference type="ARBA" id="ARBA00023136"/>
    </source>
</evidence>
<evidence type="ECO:0000256" key="4">
    <source>
        <dbReference type="ARBA" id="ARBA00022448"/>
    </source>
</evidence>
<dbReference type="Pfam" id="PF02810">
    <property type="entry name" value="SEC-C"/>
    <property type="match status" value="1"/>
</dbReference>
<dbReference type="Pfam" id="PF07516">
    <property type="entry name" value="SecA_SW"/>
    <property type="match status" value="1"/>
</dbReference>
<keyword evidence="7" id="KW-0479">Metal-binding</keyword>
<evidence type="ECO:0000256" key="9">
    <source>
        <dbReference type="ARBA" id="ARBA00022833"/>
    </source>
</evidence>
<dbReference type="Pfam" id="PF21090">
    <property type="entry name" value="P-loop_SecA"/>
    <property type="match status" value="1"/>
</dbReference>
<dbReference type="InterPro" id="IPR014018">
    <property type="entry name" value="SecA_motor_DEAD"/>
</dbReference>
<dbReference type="InterPro" id="IPR011130">
    <property type="entry name" value="SecA_preprotein_X-link_dom"/>
</dbReference>
<comment type="cofactor">
    <cofactor evidence="1">
        <name>Zn(2+)</name>
        <dbReference type="ChEBI" id="CHEBI:29105"/>
    </cofactor>
</comment>
<evidence type="ECO:0000256" key="7">
    <source>
        <dbReference type="ARBA" id="ARBA00022723"/>
    </source>
</evidence>
<evidence type="ECO:0000256" key="12">
    <source>
        <dbReference type="ARBA" id="ARBA00022967"/>
    </source>
</evidence>
<protein>
    <recommendedName>
        <fullName evidence="15 16">Protein translocase subunit SecA</fullName>
        <ecNumber evidence="15">7.4.2.8</ecNumber>
    </recommendedName>
</protein>
<keyword evidence="11 15" id="KW-0653">Protein transport</keyword>
<dbReference type="AlphaFoldDB" id="A0A369P385"/>
<dbReference type="CDD" id="cd18803">
    <property type="entry name" value="SF2_C_secA"/>
    <property type="match status" value="1"/>
</dbReference>
<dbReference type="Pfam" id="PF07517">
    <property type="entry name" value="SecA_DEAD"/>
    <property type="match status" value="1"/>
</dbReference>
<feature type="domain" description="Helicase ATP-binding" evidence="18">
    <location>
        <begin position="87"/>
        <end position="247"/>
    </location>
</feature>
<evidence type="ECO:0000259" key="18">
    <source>
        <dbReference type="PROSITE" id="PS51192"/>
    </source>
</evidence>
<evidence type="ECO:0000256" key="2">
    <source>
        <dbReference type="ARBA" id="ARBA00004170"/>
    </source>
</evidence>